<feature type="active site" description="Charge relay system" evidence="5">
    <location>
        <position position="181"/>
    </location>
</feature>
<feature type="compositionally biased region" description="Basic and acidic residues" evidence="7">
    <location>
        <begin position="108"/>
        <end position="117"/>
    </location>
</feature>
<dbReference type="PANTHER" id="PTHR43806">
    <property type="entry name" value="PEPTIDASE S8"/>
    <property type="match status" value="1"/>
</dbReference>
<dbReference type="InterPro" id="IPR023828">
    <property type="entry name" value="Peptidase_S8_Ser-AS"/>
</dbReference>
<proteinExistence type="inferred from homology"/>
<dbReference type="InterPro" id="IPR036852">
    <property type="entry name" value="Peptidase_S8/S53_dom_sf"/>
</dbReference>
<feature type="active site" description="Charge relay system" evidence="5">
    <location>
        <position position="340"/>
    </location>
</feature>
<evidence type="ECO:0000256" key="6">
    <source>
        <dbReference type="RuleBase" id="RU003355"/>
    </source>
</evidence>
<dbReference type="EMBL" id="BAABFL010000419">
    <property type="protein sequence ID" value="GAA4650771.1"/>
    <property type="molecule type" value="Genomic_DNA"/>
</dbReference>
<evidence type="ECO:0000256" key="4">
    <source>
        <dbReference type="ARBA" id="ARBA00022825"/>
    </source>
</evidence>
<keyword evidence="2 5" id="KW-0645">Protease</keyword>
<keyword evidence="3 5" id="KW-0378">Hydrolase</keyword>
<dbReference type="InterPro" id="IPR023827">
    <property type="entry name" value="Peptidase_S8_Asp-AS"/>
</dbReference>
<dbReference type="SUPFAM" id="SSF54897">
    <property type="entry name" value="Protease propeptides/inhibitors"/>
    <property type="match status" value="1"/>
</dbReference>
<dbReference type="InterPro" id="IPR050131">
    <property type="entry name" value="Peptidase_S8_subtilisin-like"/>
</dbReference>
<dbReference type="Gene3D" id="3.30.70.80">
    <property type="entry name" value="Peptidase S8 propeptide/proteinase inhibitor I9"/>
    <property type="match status" value="1"/>
</dbReference>
<sequence>MSFRLIKNMTLLTGFIVSGVTANPLQDIRANLEDARNSFIFVMSPGASVEVGSQAAQQAGGTVRHVFRNTITGFSATLPEEAARRLVQNHPTITSFEPNRVVWAIAKPDRPKGKPPQDGEGGSNQVTPWGVNRIGGSRDGMGKNAWVIDTGIDASHRDLTVGPGANFVTKGKNTTHDENGHGTHVAGTIAALDNNHDVVGVAAGATVHPIRVLDRSGSGILDSVIAGIDYVAANATPGDCANMSLGARGFSQALQDAVVNAASRGIWFAVAAGNDGEHADNFTPAQVEHPYVLTVSAINSDDQFAAFSNFGNPPVDWAAPGVAIESTRSGGGTATYSGTSMATPHVCGIVMMQGAVNTDGYAIGDPDGSPDPIAHY</sequence>
<evidence type="ECO:0000313" key="9">
    <source>
        <dbReference type="EMBL" id="GAA4650771.1"/>
    </source>
</evidence>
<feature type="domain" description="Peptidase S8/S53" evidence="8">
    <location>
        <begin position="147"/>
        <end position="350"/>
    </location>
</feature>
<dbReference type="InterPro" id="IPR015500">
    <property type="entry name" value="Peptidase_S8_subtilisin-rel"/>
</dbReference>
<dbReference type="InterPro" id="IPR022398">
    <property type="entry name" value="Peptidase_S8_His-AS"/>
</dbReference>
<comment type="similarity">
    <text evidence="1 5 6">Belongs to the peptidase S8 family.</text>
</comment>
<dbReference type="PRINTS" id="PR00723">
    <property type="entry name" value="SUBTILISIN"/>
</dbReference>
<dbReference type="RefSeq" id="WP_345197012.1">
    <property type="nucleotide sequence ID" value="NZ_BAABFL010000419.1"/>
</dbReference>
<protein>
    <recommendedName>
        <fullName evidence="8">Peptidase S8/S53 domain-containing protein</fullName>
    </recommendedName>
</protein>
<dbReference type="SUPFAM" id="SSF52743">
    <property type="entry name" value="Subtilisin-like"/>
    <property type="match status" value="1"/>
</dbReference>
<name>A0ABP8V4B2_9GAMM</name>
<evidence type="ECO:0000256" key="5">
    <source>
        <dbReference type="PROSITE-ProRule" id="PRU01240"/>
    </source>
</evidence>
<dbReference type="Pfam" id="PF00082">
    <property type="entry name" value="Peptidase_S8"/>
    <property type="match status" value="1"/>
</dbReference>
<keyword evidence="4 5" id="KW-0720">Serine protease</keyword>
<dbReference type="PROSITE" id="PS00138">
    <property type="entry name" value="SUBTILASE_SER"/>
    <property type="match status" value="1"/>
</dbReference>
<dbReference type="InterPro" id="IPR000209">
    <property type="entry name" value="Peptidase_S8/S53_dom"/>
</dbReference>
<dbReference type="PROSITE" id="PS00136">
    <property type="entry name" value="SUBTILASE_ASP"/>
    <property type="match status" value="1"/>
</dbReference>
<evidence type="ECO:0000256" key="7">
    <source>
        <dbReference type="SAM" id="MobiDB-lite"/>
    </source>
</evidence>
<organism evidence="9 10">
    <name type="scientific">Kistimonas scapharcae</name>
    <dbReference type="NCBI Taxonomy" id="1036133"/>
    <lineage>
        <taxon>Bacteria</taxon>
        <taxon>Pseudomonadati</taxon>
        <taxon>Pseudomonadota</taxon>
        <taxon>Gammaproteobacteria</taxon>
        <taxon>Oceanospirillales</taxon>
        <taxon>Endozoicomonadaceae</taxon>
        <taxon>Kistimonas</taxon>
    </lineage>
</organism>
<dbReference type="PANTHER" id="PTHR43806:SF11">
    <property type="entry name" value="CEREVISIN-RELATED"/>
    <property type="match status" value="1"/>
</dbReference>
<dbReference type="Proteomes" id="UP001500604">
    <property type="component" value="Unassembled WGS sequence"/>
</dbReference>
<dbReference type="InterPro" id="IPR037045">
    <property type="entry name" value="S8pro/Inhibitor_I9_sf"/>
</dbReference>
<feature type="active site" description="Charge relay system" evidence="5">
    <location>
        <position position="149"/>
    </location>
</feature>
<evidence type="ECO:0000256" key="1">
    <source>
        <dbReference type="ARBA" id="ARBA00011073"/>
    </source>
</evidence>
<feature type="region of interest" description="Disordered" evidence="7">
    <location>
        <begin position="108"/>
        <end position="135"/>
    </location>
</feature>
<evidence type="ECO:0000256" key="3">
    <source>
        <dbReference type="ARBA" id="ARBA00022801"/>
    </source>
</evidence>
<dbReference type="Gene3D" id="3.40.50.200">
    <property type="entry name" value="Peptidase S8/S53 domain"/>
    <property type="match status" value="1"/>
</dbReference>
<comment type="caution">
    <text evidence="9">The sequence shown here is derived from an EMBL/GenBank/DDBJ whole genome shotgun (WGS) entry which is preliminary data.</text>
</comment>
<dbReference type="PROSITE" id="PS00137">
    <property type="entry name" value="SUBTILASE_HIS"/>
    <property type="match status" value="1"/>
</dbReference>
<evidence type="ECO:0000313" key="10">
    <source>
        <dbReference type="Proteomes" id="UP001500604"/>
    </source>
</evidence>
<accession>A0ABP8V4B2</accession>
<reference evidence="10" key="1">
    <citation type="journal article" date="2019" name="Int. J. Syst. Evol. Microbiol.">
        <title>The Global Catalogue of Microorganisms (GCM) 10K type strain sequencing project: providing services to taxonomists for standard genome sequencing and annotation.</title>
        <authorList>
            <consortium name="The Broad Institute Genomics Platform"/>
            <consortium name="The Broad Institute Genome Sequencing Center for Infectious Disease"/>
            <person name="Wu L."/>
            <person name="Ma J."/>
        </authorList>
    </citation>
    <scope>NUCLEOTIDE SEQUENCE [LARGE SCALE GENOMIC DNA]</scope>
    <source>
        <strain evidence="10">JCM 17805</strain>
    </source>
</reference>
<keyword evidence="10" id="KW-1185">Reference proteome</keyword>
<evidence type="ECO:0000256" key="2">
    <source>
        <dbReference type="ARBA" id="ARBA00022670"/>
    </source>
</evidence>
<dbReference type="PROSITE" id="PS51892">
    <property type="entry name" value="SUBTILASE"/>
    <property type="match status" value="1"/>
</dbReference>
<evidence type="ECO:0000259" key="8">
    <source>
        <dbReference type="Pfam" id="PF00082"/>
    </source>
</evidence>
<gene>
    <name evidence="9" type="ORF">GCM10023116_30540</name>
</gene>